<feature type="transmembrane region" description="Helical" evidence="6">
    <location>
        <begin position="394"/>
        <end position="413"/>
    </location>
</feature>
<reference evidence="7 8" key="1">
    <citation type="submission" date="2024-04" db="EMBL/GenBank/DDBJ databases">
        <title>Complete genome sequence of Fusarium acuminatum.</title>
        <authorList>
            <person name="Lan B."/>
        </authorList>
    </citation>
    <scope>NUCLEOTIDE SEQUENCE [LARGE SCALE GENOMIC DNA]</scope>
    <source>
        <strain evidence="7">1A</strain>
    </source>
</reference>
<protein>
    <submittedName>
        <fullName evidence="7">Uncharacterized protein</fullName>
    </submittedName>
</protein>
<dbReference type="EMBL" id="CP151260">
    <property type="protein sequence ID" value="WZH40818.1"/>
    <property type="molecule type" value="Genomic_DNA"/>
</dbReference>
<dbReference type="InterPro" id="IPR011701">
    <property type="entry name" value="MFS"/>
</dbReference>
<keyword evidence="8" id="KW-1185">Reference proteome</keyword>
<evidence type="ECO:0000313" key="7">
    <source>
        <dbReference type="EMBL" id="WZH40818.1"/>
    </source>
</evidence>
<feature type="transmembrane region" description="Helical" evidence="6">
    <location>
        <begin position="109"/>
        <end position="129"/>
    </location>
</feature>
<sequence>MPSPTTQDNSQQWAPPFKQISRRLTTITDNRKSQWSPIYPLNFWLCVLILSLVKFASTILLSYPWPKLLVAAVCRYHYESDIHNPHGDPPNEVCAGGKVTMHFESMANLLSISSSLAATVVQIPMGIIVDRGNRRLALTLNLIGIVLYWGSVLLFGLVPAFPLWCFYLSPLFLFLGGGPIVTSTLVYSAISNSVKPRQRTIAFSFLEAFSGMCNFFEPALKISTMTNPLWLSFTLTLIIHVLCFIPVCYFTEDNNASAGEDLPLETGVFRGEAEALLGSNNTPGHEAINWSRSIIRRPFSKLTILIISFFCFFVVNFTTGSLGFSFSWIFWHIPEVWSNVGWKPVTMSRFILTVQQIDLLTYLRAIVVPLLFLVMIPLTTRQLDRTWHFANRDLILSASGIILAAVGTLFALFAPNFVVVVVAFVITLSGSVMSVALRSFVASNIEDSFSGRLFAGISVTETISSLVGASIMHSPNAPDGRPFIISLVYGTYYSTQ</sequence>
<evidence type="ECO:0000256" key="5">
    <source>
        <dbReference type="ARBA" id="ARBA00023180"/>
    </source>
</evidence>
<feature type="transmembrane region" description="Helical" evidence="6">
    <location>
        <begin position="229"/>
        <end position="250"/>
    </location>
</feature>
<evidence type="ECO:0000256" key="3">
    <source>
        <dbReference type="ARBA" id="ARBA00022989"/>
    </source>
</evidence>
<evidence type="ECO:0000256" key="6">
    <source>
        <dbReference type="SAM" id="Phobius"/>
    </source>
</evidence>
<keyword evidence="4 6" id="KW-0472">Membrane</keyword>
<proteinExistence type="predicted"/>
<feature type="transmembrane region" description="Helical" evidence="6">
    <location>
        <begin position="136"/>
        <end position="161"/>
    </location>
</feature>
<evidence type="ECO:0000256" key="4">
    <source>
        <dbReference type="ARBA" id="ARBA00023136"/>
    </source>
</evidence>
<dbReference type="Proteomes" id="UP001489902">
    <property type="component" value="Chromosome 1"/>
</dbReference>
<feature type="transmembrane region" description="Helical" evidence="6">
    <location>
        <begin position="41"/>
        <end position="63"/>
    </location>
</feature>
<keyword evidence="2 6" id="KW-0812">Transmembrane</keyword>
<gene>
    <name evidence="7" type="ORF">QYS62_001756</name>
</gene>
<dbReference type="SUPFAM" id="SSF103473">
    <property type="entry name" value="MFS general substrate transporter"/>
    <property type="match status" value="1"/>
</dbReference>
<evidence type="ECO:0000256" key="1">
    <source>
        <dbReference type="ARBA" id="ARBA00004141"/>
    </source>
</evidence>
<organism evidence="7 8">
    <name type="scientific">Fusarium acuminatum</name>
    <dbReference type="NCBI Taxonomy" id="5515"/>
    <lineage>
        <taxon>Eukaryota</taxon>
        <taxon>Fungi</taxon>
        <taxon>Dikarya</taxon>
        <taxon>Ascomycota</taxon>
        <taxon>Pezizomycotina</taxon>
        <taxon>Sordariomycetes</taxon>
        <taxon>Hypocreomycetidae</taxon>
        <taxon>Hypocreales</taxon>
        <taxon>Nectriaceae</taxon>
        <taxon>Fusarium</taxon>
        <taxon>Fusarium tricinctum species complex</taxon>
    </lineage>
</organism>
<evidence type="ECO:0000256" key="2">
    <source>
        <dbReference type="ARBA" id="ARBA00022692"/>
    </source>
</evidence>
<accession>A0ABZ2WJF7</accession>
<dbReference type="PANTHER" id="PTHR23507">
    <property type="entry name" value="ZGC:174356"/>
    <property type="match status" value="1"/>
</dbReference>
<dbReference type="Gene3D" id="1.20.1250.20">
    <property type="entry name" value="MFS general substrate transporter like domains"/>
    <property type="match status" value="1"/>
</dbReference>
<feature type="transmembrane region" description="Helical" evidence="6">
    <location>
        <begin position="302"/>
        <end position="330"/>
    </location>
</feature>
<feature type="transmembrane region" description="Helical" evidence="6">
    <location>
        <begin position="419"/>
        <end position="441"/>
    </location>
</feature>
<keyword evidence="5" id="KW-0325">Glycoprotein</keyword>
<dbReference type="InterPro" id="IPR036259">
    <property type="entry name" value="MFS_trans_sf"/>
</dbReference>
<keyword evidence="3 6" id="KW-1133">Transmembrane helix</keyword>
<dbReference type="PANTHER" id="PTHR23507:SF1">
    <property type="entry name" value="FI18259P1-RELATED"/>
    <property type="match status" value="1"/>
</dbReference>
<name>A0ABZ2WJF7_9HYPO</name>
<comment type="subcellular location">
    <subcellularLocation>
        <location evidence="1">Membrane</location>
        <topology evidence="1">Multi-pass membrane protein</topology>
    </subcellularLocation>
</comment>
<dbReference type="Pfam" id="PF07690">
    <property type="entry name" value="MFS_1"/>
    <property type="match status" value="1"/>
</dbReference>
<feature type="transmembrane region" description="Helical" evidence="6">
    <location>
        <begin position="350"/>
        <end position="374"/>
    </location>
</feature>
<evidence type="ECO:0000313" key="8">
    <source>
        <dbReference type="Proteomes" id="UP001489902"/>
    </source>
</evidence>
<feature type="transmembrane region" description="Helical" evidence="6">
    <location>
        <begin position="167"/>
        <end position="188"/>
    </location>
</feature>